<gene>
    <name evidence="1" type="ORF">HNQ64_002346</name>
</gene>
<organism evidence="1 2">
    <name type="scientific">Prosthecobacter dejongeii</name>
    <dbReference type="NCBI Taxonomy" id="48465"/>
    <lineage>
        <taxon>Bacteria</taxon>
        <taxon>Pseudomonadati</taxon>
        <taxon>Verrucomicrobiota</taxon>
        <taxon>Verrucomicrobiia</taxon>
        <taxon>Verrucomicrobiales</taxon>
        <taxon>Verrucomicrobiaceae</taxon>
        <taxon>Prosthecobacter</taxon>
    </lineage>
</organism>
<dbReference type="AlphaFoldDB" id="A0A7W8DQ47"/>
<keyword evidence="2" id="KW-1185">Reference proteome</keyword>
<protein>
    <submittedName>
        <fullName evidence="1">Putative nucleic acid-binding Zn ribbon protein</fullName>
    </submittedName>
</protein>
<reference evidence="1 2" key="1">
    <citation type="submission" date="2020-08" db="EMBL/GenBank/DDBJ databases">
        <title>Genomic Encyclopedia of Type Strains, Phase IV (KMG-IV): sequencing the most valuable type-strain genomes for metagenomic binning, comparative biology and taxonomic classification.</title>
        <authorList>
            <person name="Goeker M."/>
        </authorList>
    </citation>
    <scope>NUCLEOTIDE SEQUENCE [LARGE SCALE GENOMIC DNA]</scope>
    <source>
        <strain evidence="1 2">DSM 12251</strain>
    </source>
</reference>
<evidence type="ECO:0000313" key="2">
    <source>
        <dbReference type="Proteomes" id="UP000534294"/>
    </source>
</evidence>
<dbReference type="Proteomes" id="UP000534294">
    <property type="component" value="Unassembled WGS sequence"/>
</dbReference>
<dbReference type="EMBL" id="JACHIF010000004">
    <property type="protein sequence ID" value="MBB5038088.1"/>
    <property type="molecule type" value="Genomic_DNA"/>
</dbReference>
<accession>A0A7W8DQ47</accession>
<proteinExistence type="predicted"/>
<evidence type="ECO:0000313" key="1">
    <source>
        <dbReference type="EMBL" id="MBB5038088.1"/>
    </source>
</evidence>
<dbReference type="RefSeq" id="WP_184208580.1">
    <property type="nucleotide sequence ID" value="NZ_JACHIF010000004.1"/>
</dbReference>
<sequence length="183" mass="20604">MADEIPPPIPRDLHCEYEERAFRHCTRCGETLEDDQGGFQISKAYKKGECVMEYALCDHCRVSMMEEFSQESKKRLSDYQHEHVDLHRGLYHCSVCGVPRNEEGVDDFVITGICEGASLLHSIMVCGQCGDGIQELISVKTRDTWRRFVDENFPGPPSEGEYPEIEEVTAPQSLPVFSAQGGA</sequence>
<name>A0A7W8DQ47_9BACT</name>
<comment type="caution">
    <text evidence="1">The sequence shown here is derived from an EMBL/GenBank/DDBJ whole genome shotgun (WGS) entry which is preliminary data.</text>
</comment>